<reference evidence="2" key="1">
    <citation type="submission" date="2016-07" db="EMBL/GenBank/DDBJ databases">
        <authorList>
            <person name="Florea S."/>
            <person name="Webb J.S."/>
            <person name="Jaromczyk J."/>
            <person name="Schardl C.L."/>
        </authorList>
    </citation>
    <scope>NUCLEOTIDE SEQUENCE [LARGE SCALE GENOMIC DNA]</scope>
    <source>
        <strain evidence="2">1YdBTEX2</strain>
    </source>
</reference>
<dbReference type="AlphaFoldDB" id="A0A1D3K8B0"/>
<sequence>MVTTLTPAPGIRFVKFDIERCIRIVTEDGEHCLPIDSRQCEEILAPIALDGSLSIGDHQRLNLITIEIGGDSYAAMDTIDGELYQLAANAESDDYSHTFSEGSYGGVVWRVVGYLSNHPGDALQLNSGNDEAGVRAVLGAFQSLLSPAPAPSPTRVVVELSDGGLVGIHSRQPVEAIVVCFDHEDESEERVSEQAQWFKENSGVSAAIWHHRDNATEEMQAFFAKAAERSTAPS</sequence>
<dbReference type="EMBL" id="LT599584">
    <property type="protein sequence ID" value="SBW84599.1"/>
    <property type="molecule type" value="Genomic_DNA"/>
</dbReference>
<dbReference type="Proteomes" id="UP000245431">
    <property type="component" value="Chromosome PVE_r2"/>
</dbReference>
<proteinExistence type="predicted"/>
<name>A0A1D3K8B0_PSEVE</name>
<evidence type="ECO:0000313" key="1">
    <source>
        <dbReference type="EMBL" id="SBW84599.1"/>
    </source>
</evidence>
<accession>A0A1D3K8B0</accession>
<evidence type="ECO:0000313" key="2">
    <source>
        <dbReference type="Proteomes" id="UP000245431"/>
    </source>
</evidence>
<protein>
    <submittedName>
        <fullName evidence="1">Uncharacterized protein</fullName>
    </submittedName>
</protein>
<gene>
    <name evidence="1" type="ORF">PVE_R2G0573</name>
</gene>
<organism evidence="1 2">
    <name type="scientific">Pseudomonas veronii 1YdBTEX2</name>
    <dbReference type="NCBI Taxonomy" id="1295141"/>
    <lineage>
        <taxon>Bacteria</taxon>
        <taxon>Pseudomonadati</taxon>
        <taxon>Pseudomonadota</taxon>
        <taxon>Gammaproteobacteria</taxon>
        <taxon>Pseudomonadales</taxon>
        <taxon>Pseudomonadaceae</taxon>
        <taxon>Pseudomonas</taxon>
    </lineage>
</organism>